<reference evidence="1 2" key="1">
    <citation type="journal article" date="2015" name="Nature">
        <title>rRNA introns, odd ribosomes, and small enigmatic genomes across a large radiation of phyla.</title>
        <authorList>
            <person name="Brown C.T."/>
            <person name="Hug L.A."/>
            <person name="Thomas B.C."/>
            <person name="Sharon I."/>
            <person name="Castelle C.J."/>
            <person name="Singh A."/>
            <person name="Wilkins M.J."/>
            <person name="Williams K.H."/>
            <person name="Banfield J.F."/>
        </authorList>
    </citation>
    <scope>NUCLEOTIDE SEQUENCE [LARGE SCALE GENOMIC DNA]</scope>
</reference>
<sequence>MQIIAIFLISDKIVSDKLSSKLGQSDYNKVTMITTHHQPQVEKEINVRDKWFLQVRYDCVHLRNHRVFHQTHENQKHAKVDNWINNI</sequence>
<name>A0A0G0DX54_9BACT</name>
<dbReference type="STRING" id="1618434.UR52_C0004G0012"/>
<comment type="caution">
    <text evidence="1">The sequence shown here is derived from an EMBL/GenBank/DDBJ whole genome shotgun (WGS) entry which is preliminary data.</text>
</comment>
<accession>A0A0G0DX54</accession>
<dbReference type="EMBL" id="LBPN01000004">
    <property type="protein sequence ID" value="KKP59727.1"/>
    <property type="molecule type" value="Genomic_DNA"/>
</dbReference>
<protein>
    <submittedName>
        <fullName evidence="1">Uncharacterized protein</fullName>
    </submittedName>
</protein>
<evidence type="ECO:0000313" key="1">
    <source>
        <dbReference type="EMBL" id="KKP59727.1"/>
    </source>
</evidence>
<organism evidence="1 2">
    <name type="scientific">Candidatus Gottesmanbacteria bacterium GW2011_GWA1_34_13</name>
    <dbReference type="NCBI Taxonomy" id="1618434"/>
    <lineage>
        <taxon>Bacteria</taxon>
        <taxon>Candidatus Gottesmaniibacteriota</taxon>
    </lineage>
</organism>
<dbReference type="AlphaFoldDB" id="A0A0G0DX54"/>
<gene>
    <name evidence="1" type="ORF">UR52_C0004G0012</name>
</gene>
<evidence type="ECO:0000313" key="2">
    <source>
        <dbReference type="Proteomes" id="UP000034176"/>
    </source>
</evidence>
<proteinExistence type="predicted"/>
<dbReference type="Proteomes" id="UP000034176">
    <property type="component" value="Unassembled WGS sequence"/>
</dbReference>